<proteinExistence type="predicted"/>
<sequence length="81" mass="9494">MQLGKKYKIVTKQLILEKNVVKDFELFSSEDPKPKVSRCRKSLFKLYWNNIDCDDSIEKVKSAREVLVNIVDTNKEKDTKS</sequence>
<keyword evidence="2" id="KW-1185">Reference proteome</keyword>
<name>A0ABM8VWH1_GIGMA</name>
<evidence type="ECO:0000313" key="2">
    <source>
        <dbReference type="Proteomes" id="UP000789901"/>
    </source>
</evidence>
<dbReference type="Proteomes" id="UP000789901">
    <property type="component" value="Unassembled WGS sequence"/>
</dbReference>
<organism evidence="1 2">
    <name type="scientific">Gigaspora margarita</name>
    <dbReference type="NCBI Taxonomy" id="4874"/>
    <lineage>
        <taxon>Eukaryota</taxon>
        <taxon>Fungi</taxon>
        <taxon>Fungi incertae sedis</taxon>
        <taxon>Mucoromycota</taxon>
        <taxon>Glomeromycotina</taxon>
        <taxon>Glomeromycetes</taxon>
        <taxon>Diversisporales</taxon>
        <taxon>Gigasporaceae</taxon>
        <taxon>Gigaspora</taxon>
    </lineage>
</organism>
<protein>
    <submittedName>
        <fullName evidence="1">43074_t:CDS:1</fullName>
    </submittedName>
</protein>
<feature type="non-terminal residue" evidence="1">
    <location>
        <position position="81"/>
    </location>
</feature>
<reference evidence="1 2" key="1">
    <citation type="submission" date="2021-06" db="EMBL/GenBank/DDBJ databases">
        <authorList>
            <person name="Kallberg Y."/>
            <person name="Tangrot J."/>
            <person name="Rosling A."/>
        </authorList>
    </citation>
    <scope>NUCLEOTIDE SEQUENCE [LARGE SCALE GENOMIC DNA]</scope>
    <source>
        <strain evidence="1 2">120-4 pot B 10/14</strain>
    </source>
</reference>
<evidence type="ECO:0000313" key="1">
    <source>
        <dbReference type="EMBL" id="CAG8463785.1"/>
    </source>
</evidence>
<dbReference type="EMBL" id="CAJVQB010000076">
    <property type="protein sequence ID" value="CAG8463785.1"/>
    <property type="molecule type" value="Genomic_DNA"/>
</dbReference>
<accession>A0ABM8VWH1</accession>
<gene>
    <name evidence="1" type="ORF">GMARGA_LOCUS436</name>
</gene>
<comment type="caution">
    <text evidence="1">The sequence shown here is derived from an EMBL/GenBank/DDBJ whole genome shotgun (WGS) entry which is preliminary data.</text>
</comment>